<name>A0A0F9C5N0_9ZZZZ</name>
<protein>
    <submittedName>
        <fullName evidence="2">Uncharacterized protein</fullName>
    </submittedName>
</protein>
<feature type="transmembrane region" description="Helical" evidence="1">
    <location>
        <begin position="47"/>
        <end position="68"/>
    </location>
</feature>
<evidence type="ECO:0000313" key="2">
    <source>
        <dbReference type="EMBL" id="KKK91941.1"/>
    </source>
</evidence>
<accession>A0A0F9C5N0</accession>
<evidence type="ECO:0000256" key="1">
    <source>
        <dbReference type="SAM" id="Phobius"/>
    </source>
</evidence>
<feature type="non-terminal residue" evidence="2">
    <location>
        <position position="123"/>
    </location>
</feature>
<proteinExistence type="predicted"/>
<organism evidence="2">
    <name type="scientific">marine sediment metagenome</name>
    <dbReference type="NCBI Taxonomy" id="412755"/>
    <lineage>
        <taxon>unclassified sequences</taxon>
        <taxon>metagenomes</taxon>
        <taxon>ecological metagenomes</taxon>
    </lineage>
</organism>
<keyword evidence="1" id="KW-0472">Membrane</keyword>
<dbReference type="AlphaFoldDB" id="A0A0F9C5N0"/>
<sequence>MASFSMDLKMPASEVFSEIQHCIGTADYKVKTIVPNQSVIAEGNRDFSWVIVIILAILLWPAAIVYYFTRQRSSITATINKESENECNVTITSNGNTGDNLMNLVKDVLQEEKPKSEDKSENS</sequence>
<comment type="caution">
    <text evidence="2">The sequence shown here is derived from an EMBL/GenBank/DDBJ whole genome shotgun (WGS) entry which is preliminary data.</text>
</comment>
<gene>
    <name evidence="2" type="ORF">LCGC14_2707920</name>
</gene>
<keyword evidence="1" id="KW-1133">Transmembrane helix</keyword>
<dbReference type="EMBL" id="LAZR01048432">
    <property type="protein sequence ID" value="KKK91941.1"/>
    <property type="molecule type" value="Genomic_DNA"/>
</dbReference>
<keyword evidence="1" id="KW-0812">Transmembrane</keyword>
<reference evidence="2" key="1">
    <citation type="journal article" date="2015" name="Nature">
        <title>Complex archaea that bridge the gap between prokaryotes and eukaryotes.</title>
        <authorList>
            <person name="Spang A."/>
            <person name="Saw J.H."/>
            <person name="Jorgensen S.L."/>
            <person name="Zaremba-Niedzwiedzka K."/>
            <person name="Martijn J."/>
            <person name="Lind A.E."/>
            <person name="van Eijk R."/>
            <person name="Schleper C."/>
            <person name="Guy L."/>
            <person name="Ettema T.J."/>
        </authorList>
    </citation>
    <scope>NUCLEOTIDE SEQUENCE</scope>
</reference>